<feature type="transmembrane region" description="Helical" evidence="2">
    <location>
        <begin position="147"/>
        <end position="166"/>
    </location>
</feature>
<dbReference type="InterPro" id="IPR055768">
    <property type="entry name" value="DUF7344"/>
</dbReference>
<evidence type="ECO:0000313" key="5">
    <source>
        <dbReference type="Proteomes" id="UP000308037"/>
    </source>
</evidence>
<feature type="region of interest" description="Disordered" evidence="1">
    <location>
        <begin position="1"/>
        <end position="31"/>
    </location>
</feature>
<keyword evidence="5" id="KW-1185">Reference proteome</keyword>
<proteinExistence type="predicted"/>
<feature type="domain" description="DUF7344" evidence="3">
    <location>
        <begin position="41"/>
        <end position="122"/>
    </location>
</feature>
<dbReference type="Pfam" id="PF24035">
    <property type="entry name" value="DUF7344"/>
    <property type="match status" value="1"/>
</dbReference>
<name>A0A4U5JBM9_9EURY</name>
<feature type="transmembrane region" description="Helical" evidence="2">
    <location>
        <begin position="172"/>
        <end position="195"/>
    </location>
</feature>
<dbReference type="OrthoDB" id="331021at2157"/>
<dbReference type="AlphaFoldDB" id="A0A4U5JBM9"/>
<evidence type="ECO:0000313" key="4">
    <source>
        <dbReference type="EMBL" id="TKR26254.1"/>
    </source>
</evidence>
<sequence length="209" mass="23306">MASRAELRDGPRDADADRPERDDPLAFTDRSDGTRTREQIFEILSNERRRLVLRYLRAHADSGTIDFRALVDQVAAWENDTSPDRLDSGDRKCVYTALRQTHLPKLDRLGVVKFDSQRGSIELSGEVDDVLRYMTFAPERERFWSRLYLLLAGLCVAATLLFWIGVGPFGSVPGSAVALGIAAAFGLASLAHLYLPNGIDASGHESNWR</sequence>
<accession>A0A4U5JBM9</accession>
<keyword evidence="2" id="KW-1133">Transmembrane helix</keyword>
<evidence type="ECO:0000259" key="3">
    <source>
        <dbReference type="Pfam" id="PF24035"/>
    </source>
</evidence>
<dbReference type="EMBL" id="QKNX01000002">
    <property type="protein sequence ID" value="TKR26254.1"/>
    <property type="molecule type" value="Genomic_DNA"/>
</dbReference>
<organism evidence="4 5">
    <name type="scientific">Natronomonas salsuginis</name>
    <dbReference type="NCBI Taxonomy" id="2217661"/>
    <lineage>
        <taxon>Archaea</taxon>
        <taxon>Methanobacteriati</taxon>
        <taxon>Methanobacteriota</taxon>
        <taxon>Stenosarchaea group</taxon>
        <taxon>Halobacteria</taxon>
        <taxon>Halobacteriales</taxon>
        <taxon>Natronomonadaceae</taxon>
        <taxon>Natronomonas</taxon>
    </lineage>
</organism>
<protein>
    <submittedName>
        <fullName evidence="4">DUF4175 domain-containing protein</fullName>
    </submittedName>
</protein>
<gene>
    <name evidence="4" type="ORF">DM868_07095</name>
</gene>
<dbReference type="Proteomes" id="UP000308037">
    <property type="component" value="Unassembled WGS sequence"/>
</dbReference>
<comment type="caution">
    <text evidence="4">The sequence shown here is derived from an EMBL/GenBank/DDBJ whole genome shotgun (WGS) entry which is preliminary data.</text>
</comment>
<evidence type="ECO:0000256" key="2">
    <source>
        <dbReference type="SAM" id="Phobius"/>
    </source>
</evidence>
<keyword evidence="2" id="KW-0472">Membrane</keyword>
<evidence type="ECO:0000256" key="1">
    <source>
        <dbReference type="SAM" id="MobiDB-lite"/>
    </source>
</evidence>
<keyword evidence="2" id="KW-0812">Transmembrane</keyword>
<reference evidence="4 5" key="1">
    <citation type="submission" date="2019-04" db="EMBL/GenBank/DDBJ databases">
        <title>Natronomonas sp. F20-122 a newhaloarchaeon isolated from a saline saltern of Isla Bacuta, Huelva, Spain.</title>
        <authorList>
            <person name="Duran-Viseras A."/>
            <person name="Sanchez-Porro C."/>
            <person name="Ventosa A."/>
        </authorList>
    </citation>
    <scope>NUCLEOTIDE SEQUENCE [LARGE SCALE GENOMIC DNA]</scope>
    <source>
        <strain evidence="4 5">F20-122</strain>
    </source>
</reference>
<dbReference type="RefSeq" id="WP_137276170.1">
    <property type="nucleotide sequence ID" value="NZ_QKNX01000002.1"/>
</dbReference>